<dbReference type="KEGG" id="ttr:Tter_2411"/>
<dbReference type="HOGENOM" id="CLU_185152_1_1_0"/>
<evidence type="ECO:0000313" key="3">
    <source>
        <dbReference type="Proteomes" id="UP000000323"/>
    </source>
</evidence>
<dbReference type="OrthoDB" id="9809270at2"/>
<dbReference type="RefSeq" id="WP_012876337.1">
    <property type="nucleotide sequence ID" value="NC_013526.1"/>
</dbReference>
<proteinExistence type="predicted"/>
<dbReference type="InterPro" id="IPR009078">
    <property type="entry name" value="Ferritin-like_SF"/>
</dbReference>
<dbReference type="InterPro" id="IPR007029">
    <property type="entry name" value="YHS_dom"/>
</dbReference>
<dbReference type="GO" id="GO:0016491">
    <property type="term" value="F:oxidoreductase activity"/>
    <property type="evidence" value="ECO:0007669"/>
    <property type="project" value="InterPro"/>
</dbReference>
<protein>
    <submittedName>
        <fullName evidence="2">YHS domain protein</fullName>
    </submittedName>
</protein>
<dbReference type="SUPFAM" id="SSF47240">
    <property type="entry name" value="Ferritin-like"/>
    <property type="match status" value="1"/>
</dbReference>
<sequence length="56" mass="5992">MAATDVVCGMQIDEEQAEASGLTSEYGGQTYYFCSPGCKQTFDQNPEAYAAEQSGI</sequence>
<dbReference type="eggNOG" id="COG3350">
    <property type="taxonomic scope" value="Bacteria"/>
</dbReference>
<reference evidence="3" key="1">
    <citation type="journal article" date="2010" name="Stand. Genomic Sci.">
        <title>Complete genome sequence of 'Thermobaculum terrenum' type strain (YNP1).</title>
        <authorList>
            <person name="Kiss H."/>
            <person name="Cleland D."/>
            <person name="Lapidus A."/>
            <person name="Lucas S."/>
            <person name="Glavina Del Rio T."/>
            <person name="Nolan M."/>
            <person name="Tice H."/>
            <person name="Han C."/>
            <person name="Goodwin L."/>
            <person name="Pitluck S."/>
            <person name="Liolios K."/>
            <person name="Ivanova N."/>
            <person name="Mavromatis K."/>
            <person name="Ovchinnikova G."/>
            <person name="Pati A."/>
            <person name="Chen A."/>
            <person name="Palaniappan K."/>
            <person name="Land M."/>
            <person name="Hauser L."/>
            <person name="Chang Y."/>
            <person name="Jeffries C."/>
            <person name="Lu M."/>
            <person name="Brettin T."/>
            <person name="Detter J."/>
            <person name="Goker M."/>
            <person name="Tindall B."/>
            <person name="Beck B."/>
            <person name="McDermott T."/>
            <person name="Woyke T."/>
            <person name="Bristow J."/>
            <person name="Eisen J."/>
            <person name="Markowitz V."/>
            <person name="Hugenholtz P."/>
            <person name="Kyrpides N."/>
            <person name="Klenk H."/>
            <person name="Cheng J."/>
        </authorList>
    </citation>
    <scope>NUCLEOTIDE SEQUENCE [LARGE SCALE GENOMIC DNA]</scope>
    <source>
        <strain evidence="3">ATCC BAA-798 / YNP1</strain>
    </source>
</reference>
<accession>D1CHT5</accession>
<dbReference type="InterPro" id="IPR012348">
    <property type="entry name" value="RNR-like"/>
</dbReference>
<dbReference type="InterPro" id="IPR011017">
    <property type="entry name" value="TRASH_dom"/>
</dbReference>
<dbReference type="Pfam" id="PF04945">
    <property type="entry name" value="YHS"/>
    <property type="match status" value="1"/>
</dbReference>
<dbReference type="SMART" id="SM00746">
    <property type="entry name" value="TRASH"/>
    <property type="match status" value="1"/>
</dbReference>
<name>D1CHT5_THET1</name>
<dbReference type="Gene3D" id="1.10.620.20">
    <property type="entry name" value="Ribonucleotide Reductase, subunit A"/>
    <property type="match status" value="1"/>
</dbReference>
<gene>
    <name evidence="2" type="ordered locus">Tter_2411</name>
</gene>
<keyword evidence="3" id="KW-1185">Reference proteome</keyword>
<dbReference type="EMBL" id="CP001826">
    <property type="protein sequence ID" value="ACZ43306.1"/>
    <property type="molecule type" value="Genomic_DNA"/>
</dbReference>
<dbReference type="STRING" id="525904.Tter_2411"/>
<organism evidence="2 3">
    <name type="scientific">Thermobaculum terrenum (strain ATCC BAA-798 / CCMEE 7001 / YNP1)</name>
    <dbReference type="NCBI Taxonomy" id="525904"/>
    <lineage>
        <taxon>Bacteria</taxon>
        <taxon>Bacillati</taxon>
        <taxon>Chloroflexota</taxon>
        <taxon>Chloroflexia</taxon>
        <taxon>Candidatus Thermobaculales</taxon>
        <taxon>Candidatus Thermobaculaceae</taxon>
        <taxon>Thermobaculum</taxon>
    </lineage>
</organism>
<feature type="domain" description="TRASH" evidence="1">
    <location>
        <begin position="5"/>
        <end position="46"/>
    </location>
</feature>
<dbReference type="AlphaFoldDB" id="D1CHT5"/>
<evidence type="ECO:0000259" key="1">
    <source>
        <dbReference type="SMART" id="SM00746"/>
    </source>
</evidence>
<evidence type="ECO:0000313" key="2">
    <source>
        <dbReference type="EMBL" id="ACZ43306.1"/>
    </source>
</evidence>
<dbReference type="Proteomes" id="UP000000323">
    <property type="component" value="Chromosome 2"/>
</dbReference>